<name>A0A0R3WY83_HYDTA</name>
<accession>A0A0R3WY83</accession>
<dbReference type="InterPro" id="IPR003131">
    <property type="entry name" value="T1-type_BTB"/>
</dbReference>
<proteinExistence type="predicted"/>
<reference evidence="9 10" key="2">
    <citation type="submission" date="2018-11" db="EMBL/GenBank/DDBJ databases">
        <authorList>
            <consortium name="Pathogen Informatics"/>
        </authorList>
    </citation>
    <scope>NUCLEOTIDE SEQUENCE [LARGE SCALE GENOMIC DNA]</scope>
</reference>
<dbReference type="Gene3D" id="3.30.710.10">
    <property type="entry name" value="Potassium Channel Kv1.1, Chain A"/>
    <property type="match status" value="1"/>
</dbReference>
<dbReference type="PANTHER" id="PTHR14499:SF136">
    <property type="entry name" value="GH08630P"/>
    <property type="match status" value="1"/>
</dbReference>
<evidence type="ECO:0000259" key="8">
    <source>
        <dbReference type="Pfam" id="PF23110"/>
    </source>
</evidence>
<dbReference type="Proteomes" id="UP000274429">
    <property type="component" value="Unassembled WGS sequence"/>
</dbReference>
<dbReference type="AlphaFoldDB" id="A0A0R3WY83"/>
<evidence type="ECO:0000256" key="6">
    <source>
        <dbReference type="ARBA" id="ARBA00023273"/>
    </source>
</evidence>
<keyword evidence="10" id="KW-1185">Reference proteome</keyword>
<organism evidence="11">
    <name type="scientific">Hydatigena taeniaeformis</name>
    <name type="common">Feline tapeworm</name>
    <name type="synonym">Taenia taeniaeformis</name>
    <dbReference type="NCBI Taxonomy" id="6205"/>
    <lineage>
        <taxon>Eukaryota</taxon>
        <taxon>Metazoa</taxon>
        <taxon>Spiralia</taxon>
        <taxon>Lophotrochozoa</taxon>
        <taxon>Platyhelminthes</taxon>
        <taxon>Cestoda</taxon>
        <taxon>Eucestoda</taxon>
        <taxon>Cyclophyllidea</taxon>
        <taxon>Taeniidae</taxon>
        <taxon>Hydatigera</taxon>
    </lineage>
</organism>
<dbReference type="GO" id="GO:0005886">
    <property type="term" value="C:plasma membrane"/>
    <property type="evidence" value="ECO:0007669"/>
    <property type="project" value="UniProtKB-SubCell"/>
</dbReference>
<keyword evidence="3" id="KW-1003">Cell membrane</keyword>
<dbReference type="InterPro" id="IPR011333">
    <property type="entry name" value="SKP1/BTB/POZ_sf"/>
</dbReference>
<dbReference type="Pfam" id="PF23110">
    <property type="entry name" value="H1_KCTD8_12_16"/>
    <property type="match status" value="1"/>
</dbReference>
<dbReference type="WBParaSite" id="TTAC_0000572301-mRNA-1">
    <property type="protein sequence ID" value="TTAC_0000572301-mRNA-1"/>
    <property type="gene ID" value="TTAC_0000572301"/>
</dbReference>
<evidence type="ECO:0000313" key="10">
    <source>
        <dbReference type="Proteomes" id="UP000274429"/>
    </source>
</evidence>
<dbReference type="SUPFAM" id="SSF54695">
    <property type="entry name" value="POZ domain"/>
    <property type="match status" value="1"/>
</dbReference>
<dbReference type="STRING" id="6205.A0A0R3WY83"/>
<evidence type="ECO:0000256" key="5">
    <source>
        <dbReference type="ARBA" id="ARBA00023136"/>
    </source>
</evidence>
<dbReference type="OrthoDB" id="2414723at2759"/>
<comment type="subcellular location">
    <subcellularLocation>
        <location evidence="1">Cell membrane</location>
    </subcellularLocation>
    <subcellularLocation>
        <location evidence="2">Cell projection</location>
        <location evidence="2">Neuron projection</location>
    </subcellularLocation>
</comment>
<reference evidence="11" key="1">
    <citation type="submission" date="2017-02" db="UniProtKB">
        <authorList>
            <consortium name="WormBaseParasite"/>
        </authorList>
    </citation>
    <scope>IDENTIFICATION</scope>
</reference>
<evidence type="ECO:0000256" key="1">
    <source>
        <dbReference type="ARBA" id="ARBA00004236"/>
    </source>
</evidence>
<dbReference type="CDD" id="cd22204">
    <property type="entry name" value="H1_KCTD12-like"/>
    <property type="match status" value="1"/>
</dbReference>
<feature type="domain" description="KCTD8/12/16 H1" evidence="8">
    <location>
        <begin position="110"/>
        <end position="231"/>
    </location>
</feature>
<dbReference type="EMBL" id="UYWX01008658">
    <property type="protein sequence ID" value="VDM27496.1"/>
    <property type="molecule type" value="Genomic_DNA"/>
</dbReference>
<evidence type="ECO:0000313" key="9">
    <source>
        <dbReference type="EMBL" id="VDM27496.1"/>
    </source>
</evidence>
<sequence>MSTKVVDLNVGGCLYTTHQSTLTTVRGSKLTKWFSDTATSTLPVDKNGRAFIDRNGELFAYVLDYLRDSKNSVLPKSSTTLERLQIEAEFYELPNLLAAIQETKRTAPCTITLSYRGQIPNGRDTLADVRFRRITRILVSGKSSVCREAFGETLNESRAPDCGPEDNRYSNRYYLTHNTLEMAFDKLLEAGFTLAGCCGETSVETGSQRSKSIGDFDGGRNQFFHEFYFVRNK</sequence>
<evidence type="ECO:0000259" key="7">
    <source>
        <dbReference type="Pfam" id="PF02214"/>
    </source>
</evidence>
<dbReference type="GO" id="GO:0043005">
    <property type="term" value="C:neuron projection"/>
    <property type="evidence" value="ECO:0007669"/>
    <property type="project" value="UniProtKB-SubCell"/>
</dbReference>
<dbReference type="PANTHER" id="PTHR14499">
    <property type="entry name" value="POTASSIUM CHANNEL TETRAMERIZATION DOMAIN-CONTAINING"/>
    <property type="match status" value="1"/>
</dbReference>
<keyword evidence="5" id="KW-0472">Membrane</keyword>
<dbReference type="Pfam" id="PF02214">
    <property type="entry name" value="BTB_2"/>
    <property type="match status" value="1"/>
</dbReference>
<dbReference type="InterPro" id="IPR057093">
    <property type="entry name" value="H1_KCTD8_12_16"/>
</dbReference>
<evidence type="ECO:0000256" key="2">
    <source>
        <dbReference type="ARBA" id="ARBA00004487"/>
    </source>
</evidence>
<evidence type="ECO:0000256" key="3">
    <source>
        <dbReference type="ARBA" id="ARBA00022475"/>
    </source>
</evidence>
<protein>
    <submittedName>
        <fullName evidence="11">BTB_2 domain-containing protein</fullName>
    </submittedName>
</protein>
<feature type="domain" description="Potassium channel tetramerisation-type BTB" evidence="7">
    <location>
        <begin position="6"/>
        <end position="96"/>
    </location>
</feature>
<keyword evidence="4" id="KW-0597">Phosphoprotein</keyword>
<keyword evidence="6" id="KW-0966">Cell projection</keyword>
<evidence type="ECO:0000313" key="11">
    <source>
        <dbReference type="WBParaSite" id="TTAC_0000572301-mRNA-1"/>
    </source>
</evidence>
<evidence type="ECO:0000256" key="4">
    <source>
        <dbReference type="ARBA" id="ARBA00022553"/>
    </source>
</evidence>
<dbReference type="GO" id="GO:0051260">
    <property type="term" value="P:protein homooligomerization"/>
    <property type="evidence" value="ECO:0007669"/>
    <property type="project" value="InterPro"/>
</dbReference>
<gene>
    <name evidence="9" type="ORF">TTAC_LOCUS5709</name>
</gene>